<proteinExistence type="inferred from homology"/>
<reference evidence="7 8" key="1">
    <citation type="submission" date="2016-07" db="EMBL/GenBank/DDBJ databases">
        <title>Genome and transcriptome analysis of iron-reducing fermentative bacteria Anoxybacter fermentans.</title>
        <authorList>
            <person name="Zeng X."/>
            <person name="Shao Z."/>
        </authorList>
    </citation>
    <scope>NUCLEOTIDE SEQUENCE [LARGE SCALE GENOMIC DNA]</scope>
    <source>
        <strain evidence="7 8">DY22613</strain>
    </source>
</reference>
<keyword evidence="2 6" id="KW-0812">Transmembrane</keyword>
<feature type="transmembrane region" description="Helical" evidence="6">
    <location>
        <begin position="69"/>
        <end position="96"/>
    </location>
</feature>
<dbReference type="PROSITE" id="PS01006">
    <property type="entry name" value="FORMATE_NITRITE_TP_2"/>
    <property type="match status" value="1"/>
</dbReference>
<comment type="similarity">
    <text evidence="5">Belongs to the FNT transporter (TC 1.A.16) family.</text>
</comment>
<dbReference type="InterPro" id="IPR000292">
    <property type="entry name" value="For/NO2_transpt"/>
</dbReference>
<organism evidence="7 8">
    <name type="scientific">Anoxybacter fermentans</name>
    <dbReference type="NCBI Taxonomy" id="1323375"/>
    <lineage>
        <taxon>Bacteria</taxon>
        <taxon>Bacillati</taxon>
        <taxon>Bacillota</taxon>
        <taxon>Clostridia</taxon>
        <taxon>Halanaerobiales</taxon>
        <taxon>Anoxybacter</taxon>
    </lineage>
</organism>
<dbReference type="GO" id="GO:0015499">
    <property type="term" value="F:formate transmembrane transporter activity"/>
    <property type="evidence" value="ECO:0007669"/>
    <property type="project" value="TreeGrafter"/>
</dbReference>
<dbReference type="PROSITE" id="PS01005">
    <property type="entry name" value="FORMATE_NITRITE_TP_1"/>
    <property type="match status" value="1"/>
</dbReference>
<dbReference type="NCBIfam" id="TIGR00790">
    <property type="entry name" value="fnt"/>
    <property type="match status" value="1"/>
</dbReference>
<dbReference type="OrthoDB" id="9786493at2"/>
<dbReference type="KEGG" id="aft:BBF96_05395"/>
<keyword evidence="3 6" id="KW-1133">Transmembrane helix</keyword>
<keyword evidence="4 6" id="KW-0472">Membrane</keyword>
<protein>
    <recommendedName>
        <fullName evidence="9">FdhC protein</fullName>
    </recommendedName>
</protein>
<dbReference type="Pfam" id="PF01226">
    <property type="entry name" value="Form_Nir_trans"/>
    <property type="match status" value="1"/>
</dbReference>
<dbReference type="AlphaFoldDB" id="A0A3S9SX97"/>
<evidence type="ECO:0000256" key="5">
    <source>
        <dbReference type="ARBA" id="ARBA00049660"/>
    </source>
</evidence>
<dbReference type="Proteomes" id="UP000267250">
    <property type="component" value="Chromosome"/>
</dbReference>
<sequence>MAFYSPKEVAKLTVEGGVKKANQGTTELLISSFLAGAFIAMAAEASTMVGHDVAKYLGYGITKFLIGSVFSLGLLLVVICGASLFTGNNLIIMAYLSGRTTLKKMFRNWGWVFLGNFIGSIFVAYVMYKTNLWQANHYLVGASALKIANAKVNLTITEAFFRGIMCNWLVCLAVWAMTSARDIIGKVAVCYFIIMAFVASGFEHVIANMYYIPIGLFLKDHFQVVQAAGLENALSSLTWTSMVVKNFIPVLLGNIVGGAFFVGTLYWAIYLRESPVQVEETGLDINS</sequence>
<dbReference type="InterPro" id="IPR023271">
    <property type="entry name" value="Aquaporin-like"/>
</dbReference>
<evidence type="ECO:0000313" key="7">
    <source>
        <dbReference type="EMBL" id="AZR72872.1"/>
    </source>
</evidence>
<keyword evidence="8" id="KW-1185">Reference proteome</keyword>
<evidence type="ECO:0000256" key="3">
    <source>
        <dbReference type="ARBA" id="ARBA00022989"/>
    </source>
</evidence>
<dbReference type="InterPro" id="IPR024002">
    <property type="entry name" value="For/NO2_transpt_CS"/>
</dbReference>
<dbReference type="PANTHER" id="PTHR30520">
    <property type="entry name" value="FORMATE TRANSPORTER-RELATED"/>
    <property type="match status" value="1"/>
</dbReference>
<feature type="transmembrane region" description="Helical" evidence="6">
    <location>
        <begin position="247"/>
        <end position="269"/>
    </location>
</feature>
<feature type="transmembrane region" description="Helical" evidence="6">
    <location>
        <begin position="28"/>
        <end position="49"/>
    </location>
</feature>
<dbReference type="GO" id="GO:0005886">
    <property type="term" value="C:plasma membrane"/>
    <property type="evidence" value="ECO:0007669"/>
    <property type="project" value="TreeGrafter"/>
</dbReference>
<evidence type="ECO:0000256" key="6">
    <source>
        <dbReference type="SAM" id="Phobius"/>
    </source>
</evidence>
<dbReference type="PANTHER" id="PTHR30520:SF6">
    <property type="entry name" value="FORMATE_NITRATE FAMILY TRANSPORTER (EUROFUNG)"/>
    <property type="match status" value="1"/>
</dbReference>
<gene>
    <name evidence="7" type="ORF">BBF96_05395</name>
</gene>
<feature type="transmembrane region" description="Helical" evidence="6">
    <location>
        <begin position="108"/>
        <end position="128"/>
    </location>
</feature>
<dbReference type="Gene3D" id="1.20.1080.10">
    <property type="entry name" value="Glycerol uptake facilitator protein"/>
    <property type="match status" value="1"/>
</dbReference>
<dbReference type="RefSeq" id="WP_127016210.1">
    <property type="nucleotide sequence ID" value="NZ_CP016379.1"/>
</dbReference>
<feature type="transmembrane region" description="Helical" evidence="6">
    <location>
        <begin position="159"/>
        <end position="177"/>
    </location>
</feature>
<name>A0A3S9SX97_9FIRM</name>
<evidence type="ECO:0000313" key="8">
    <source>
        <dbReference type="Proteomes" id="UP000267250"/>
    </source>
</evidence>
<evidence type="ECO:0008006" key="9">
    <source>
        <dbReference type="Google" id="ProtNLM"/>
    </source>
</evidence>
<dbReference type="EMBL" id="CP016379">
    <property type="protein sequence ID" value="AZR72872.1"/>
    <property type="molecule type" value="Genomic_DNA"/>
</dbReference>
<evidence type="ECO:0000256" key="4">
    <source>
        <dbReference type="ARBA" id="ARBA00023136"/>
    </source>
</evidence>
<comment type="subcellular location">
    <subcellularLocation>
        <location evidence="1">Membrane</location>
        <topology evidence="1">Multi-pass membrane protein</topology>
    </subcellularLocation>
</comment>
<accession>A0A3S9SX97</accession>
<feature type="transmembrane region" description="Helical" evidence="6">
    <location>
        <begin position="189"/>
        <end position="212"/>
    </location>
</feature>
<evidence type="ECO:0000256" key="1">
    <source>
        <dbReference type="ARBA" id="ARBA00004141"/>
    </source>
</evidence>
<evidence type="ECO:0000256" key="2">
    <source>
        <dbReference type="ARBA" id="ARBA00022692"/>
    </source>
</evidence>